<feature type="transmembrane region" description="Helical" evidence="1">
    <location>
        <begin position="7"/>
        <end position="33"/>
    </location>
</feature>
<keyword evidence="1" id="KW-1133">Transmembrane helix</keyword>
<dbReference type="STRING" id="1385510.GCA_000425205_01970"/>
<feature type="transmembrane region" description="Helical" evidence="1">
    <location>
        <begin position="39"/>
        <end position="60"/>
    </location>
</feature>
<keyword evidence="1" id="KW-0472">Membrane</keyword>
<dbReference type="AlphaFoldDB" id="A0A0A5GL80"/>
<evidence type="ECO:0000313" key="3">
    <source>
        <dbReference type="Proteomes" id="UP000030528"/>
    </source>
</evidence>
<gene>
    <name evidence="2" type="ORF">N781_14415</name>
</gene>
<protein>
    <submittedName>
        <fullName evidence="2">Uncharacterized protein</fullName>
    </submittedName>
</protein>
<dbReference type="RefSeq" id="WP_036769481.1">
    <property type="nucleotide sequence ID" value="NZ_AULI01000007.1"/>
</dbReference>
<sequence>MLKKLQLSLISISLCLMSLVLTGGLFLIPWFVGDLEYSYISYGVALIGALVFVSVIMGFIGLFMDDRLEDKWFGFVSVVYNVFIATPGLIGVFLFVQ</sequence>
<dbReference type="EMBL" id="AVPE01000005">
    <property type="protein sequence ID" value="KGX92764.1"/>
    <property type="molecule type" value="Genomic_DNA"/>
</dbReference>
<organism evidence="2 3">
    <name type="scientific">Pontibacillus halophilus JSM 076056 = DSM 19796</name>
    <dbReference type="NCBI Taxonomy" id="1385510"/>
    <lineage>
        <taxon>Bacteria</taxon>
        <taxon>Bacillati</taxon>
        <taxon>Bacillota</taxon>
        <taxon>Bacilli</taxon>
        <taxon>Bacillales</taxon>
        <taxon>Bacillaceae</taxon>
        <taxon>Pontibacillus</taxon>
    </lineage>
</organism>
<evidence type="ECO:0000313" key="2">
    <source>
        <dbReference type="EMBL" id="KGX92764.1"/>
    </source>
</evidence>
<keyword evidence="3" id="KW-1185">Reference proteome</keyword>
<reference evidence="2 3" key="1">
    <citation type="submission" date="2013-08" db="EMBL/GenBank/DDBJ databases">
        <authorList>
            <person name="Huang J."/>
            <person name="Wang G."/>
        </authorList>
    </citation>
    <scope>NUCLEOTIDE SEQUENCE [LARGE SCALE GENOMIC DNA]</scope>
    <source>
        <strain evidence="2 3">JSM 076056</strain>
    </source>
</reference>
<comment type="caution">
    <text evidence="2">The sequence shown here is derived from an EMBL/GenBank/DDBJ whole genome shotgun (WGS) entry which is preliminary data.</text>
</comment>
<keyword evidence="1" id="KW-0812">Transmembrane</keyword>
<dbReference type="Proteomes" id="UP000030528">
    <property type="component" value="Unassembled WGS sequence"/>
</dbReference>
<proteinExistence type="predicted"/>
<feature type="transmembrane region" description="Helical" evidence="1">
    <location>
        <begin position="72"/>
        <end position="96"/>
    </location>
</feature>
<name>A0A0A5GL80_9BACI</name>
<accession>A0A0A5GL80</accession>
<evidence type="ECO:0000256" key="1">
    <source>
        <dbReference type="SAM" id="Phobius"/>
    </source>
</evidence>